<accession>A0ABV6J3A5</accession>
<evidence type="ECO:0000256" key="8">
    <source>
        <dbReference type="SAM" id="Phobius"/>
    </source>
</evidence>
<feature type="transmembrane region" description="Helical" evidence="8">
    <location>
        <begin position="210"/>
        <end position="234"/>
    </location>
</feature>
<reference evidence="11 12" key="1">
    <citation type="submission" date="2024-09" db="EMBL/GenBank/DDBJ databases">
        <authorList>
            <person name="Sun Q."/>
            <person name="Mori K."/>
        </authorList>
    </citation>
    <scope>NUCLEOTIDE SEQUENCE [LARGE SCALE GENOMIC DNA]</scope>
    <source>
        <strain evidence="11 12">CCM 4839</strain>
    </source>
</reference>
<organism evidence="11 12">
    <name type="scientific">Paenibacillus mendelii</name>
    <dbReference type="NCBI Taxonomy" id="206163"/>
    <lineage>
        <taxon>Bacteria</taxon>
        <taxon>Bacillati</taxon>
        <taxon>Bacillota</taxon>
        <taxon>Bacilli</taxon>
        <taxon>Bacillales</taxon>
        <taxon>Paenibacillaceae</taxon>
        <taxon>Paenibacillus</taxon>
    </lineage>
</organism>
<gene>
    <name evidence="11" type="ORF">ACFFJ8_03115</name>
</gene>
<dbReference type="InterPro" id="IPR003660">
    <property type="entry name" value="HAMP_dom"/>
</dbReference>
<protein>
    <submittedName>
        <fullName evidence="11">SpoIIE family protein phosphatase</fullName>
    </submittedName>
</protein>
<evidence type="ECO:0000256" key="6">
    <source>
        <dbReference type="ARBA" id="ARBA00022801"/>
    </source>
</evidence>
<feature type="transmembrane region" description="Helical" evidence="8">
    <location>
        <begin position="35"/>
        <end position="56"/>
    </location>
</feature>
<dbReference type="Gene3D" id="6.10.340.10">
    <property type="match status" value="1"/>
</dbReference>
<keyword evidence="6" id="KW-0378">Hydrolase</keyword>
<evidence type="ECO:0000256" key="7">
    <source>
        <dbReference type="ARBA" id="ARBA00023136"/>
    </source>
</evidence>
<evidence type="ECO:0000313" key="11">
    <source>
        <dbReference type="EMBL" id="MFC0390360.1"/>
    </source>
</evidence>
<keyword evidence="4" id="KW-0808">Transferase</keyword>
<feature type="transmembrane region" description="Helical" evidence="8">
    <location>
        <begin position="164"/>
        <end position="190"/>
    </location>
</feature>
<dbReference type="Pfam" id="PF13581">
    <property type="entry name" value="HATPase_c_2"/>
    <property type="match status" value="1"/>
</dbReference>
<keyword evidence="7 8" id="KW-0472">Membrane</keyword>
<keyword evidence="8" id="KW-1133">Transmembrane helix</keyword>
<name>A0ABV6J3A5_9BACL</name>
<evidence type="ECO:0000259" key="10">
    <source>
        <dbReference type="PROSITE" id="PS51746"/>
    </source>
</evidence>
<dbReference type="CDD" id="cd16936">
    <property type="entry name" value="HATPase_RsbW-like"/>
    <property type="match status" value="1"/>
</dbReference>
<comment type="subcellular location">
    <subcellularLocation>
        <location evidence="1">Cell membrane</location>
        <topology evidence="1">Multi-pass membrane protein</topology>
    </subcellularLocation>
</comment>
<dbReference type="SUPFAM" id="SSF81606">
    <property type="entry name" value="PP2C-like"/>
    <property type="match status" value="1"/>
</dbReference>
<keyword evidence="5" id="KW-0418">Kinase</keyword>
<dbReference type="Pfam" id="PF07228">
    <property type="entry name" value="SpoIIE"/>
    <property type="match status" value="1"/>
</dbReference>
<evidence type="ECO:0000259" key="9">
    <source>
        <dbReference type="PROSITE" id="PS50885"/>
    </source>
</evidence>
<feature type="domain" description="PPM-type phosphatase" evidence="10">
    <location>
        <begin position="345"/>
        <end position="561"/>
    </location>
</feature>
<dbReference type="PANTHER" id="PTHR43156:SF2">
    <property type="entry name" value="STAGE II SPORULATION PROTEIN E"/>
    <property type="match status" value="1"/>
</dbReference>
<keyword evidence="12" id="KW-1185">Reference proteome</keyword>
<feature type="transmembrane region" description="Helical" evidence="8">
    <location>
        <begin position="246"/>
        <end position="268"/>
    </location>
</feature>
<comment type="caution">
    <text evidence="11">The sequence shown here is derived from an EMBL/GenBank/DDBJ whole genome shotgun (WGS) entry which is preliminary data.</text>
</comment>
<dbReference type="InterPro" id="IPR036457">
    <property type="entry name" value="PPM-type-like_dom_sf"/>
</dbReference>
<dbReference type="InterPro" id="IPR001932">
    <property type="entry name" value="PPM-type_phosphatase-like_dom"/>
</dbReference>
<proteinExistence type="predicted"/>
<feature type="transmembrane region" description="Helical" evidence="8">
    <location>
        <begin position="68"/>
        <end position="90"/>
    </location>
</feature>
<dbReference type="InterPro" id="IPR052016">
    <property type="entry name" value="Bact_Sigma-Reg"/>
</dbReference>
<dbReference type="InterPro" id="IPR003594">
    <property type="entry name" value="HATPase_dom"/>
</dbReference>
<dbReference type="SMART" id="SM00331">
    <property type="entry name" value="PP2C_SIG"/>
    <property type="match status" value="1"/>
</dbReference>
<dbReference type="Proteomes" id="UP001589818">
    <property type="component" value="Unassembled WGS sequence"/>
</dbReference>
<feature type="transmembrane region" description="Helical" evidence="8">
    <location>
        <begin position="126"/>
        <end position="144"/>
    </location>
</feature>
<keyword evidence="8" id="KW-0812">Transmembrane</keyword>
<dbReference type="SUPFAM" id="SSF55874">
    <property type="entry name" value="ATPase domain of HSP90 chaperone/DNA topoisomerase II/histidine kinase"/>
    <property type="match status" value="1"/>
</dbReference>
<evidence type="ECO:0000256" key="1">
    <source>
        <dbReference type="ARBA" id="ARBA00004651"/>
    </source>
</evidence>
<evidence type="ECO:0000256" key="3">
    <source>
        <dbReference type="ARBA" id="ARBA00022553"/>
    </source>
</evidence>
<evidence type="ECO:0000256" key="2">
    <source>
        <dbReference type="ARBA" id="ARBA00022475"/>
    </source>
</evidence>
<evidence type="ECO:0000313" key="12">
    <source>
        <dbReference type="Proteomes" id="UP001589818"/>
    </source>
</evidence>
<keyword evidence="3" id="KW-0597">Phosphoprotein</keyword>
<sequence length="728" mass="80452">MRYEGERFHGVERVRELETPVGAAMPTRGQLRLRLFGVYVCSFLAGILILLGEQLLVLDIPFKKLLTFSLPASLIGAVALAFFLAMLSIWRLKPVFRMNSDVPSSEGDASEAAKALNRLLTHPGELLCGMVGLGFVYTVVFYWLESQYAAIRHDSLPPIDWGVLIGTIAGEISLFITIGIFIFTTIRRLLLPLVLRVQPQPGQWDGRASIASPLIVTYTSTFLITVLNLFQLAVIAKGSGEPQSPLLIGGIALFYFMLGTSLFGYVTLQFRQELRSLVRNIQELSGGGQKLGSRMPVVSYDEAGELASAFNEMQSRIDREYDSLEKELKLAYNVQQKLLPPGDLTIGSYRIAARCQPYSNVGGDFFDVVMLGPKSFAIMIGDVSGKGVPAALIMSALLLLFRAEIRRNGNPAEVLARMNRQLCEAMGDDGAVTIGVGVIDTTSDTVRYASAGHLSPYIVAPNGSVITVDCSSLPIGFDTEVVYQETLLQLNPGDRFVLYTDGIIESMDGSGHMYGFDGLEKEISSWKPCDDLPQLVDEWLARMDAHSAEGKDDRTIVVLELVQAYRSQAVQREAISSGHLSELMPSSFFSNEWSLRSRMGDERGIAEQIGSFITEFWPETNLHEDVQSAVAEAIMNAMEHGNKLDPLAQVTVQAQIGSLLAVIRVYDEGGGYFPHVSRDETEMAKKRESDDPRGWGLVIIDSLSDYWATGRDERGFYMELYFMRIMNK</sequence>
<dbReference type="Pfam" id="PF00672">
    <property type="entry name" value="HAMP"/>
    <property type="match status" value="1"/>
</dbReference>
<feature type="domain" description="HAMP" evidence="9">
    <location>
        <begin position="274"/>
        <end position="322"/>
    </location>
</feature>
<evidence type="ECO:0000256" key="4">
    <source>
        <dbReference type="ARBA" id="ARBA00022679"/>
    </source>
</evidence>
<evidence type="ECO:0000256" key="5">
    <source>
        <dbReference type="ARBA" id="ARBA00022777"/>
    </source>
</evidence>
<dbReference type="Gene3D" id="3.30.565.10">
    <property type="entry name" value="Histidine kinase-like ATPase, C-terminal domain"/>
    <property type="match status" value="1"/>
</dbReference>
<dbReference type="Gene3D" id="3.60.40.10">
    <property type="entry name" value="PPM-type phosphatase domain"/>
    <property type="match status" value="1"/>
</dbReference>
<dbReference type="PROSITE" id="PS51746">
    <property type="entry name" value="PPM_2"/>
    <property type="match status" value="1"/>
</dbReference>
<dbReference type="PANTHER" id="PTHR43156">
    <property type="entry name" value="STAGE II SPORULATION PROTEIN E-RELATED"/>
    <property type="match status" value="1"/>
</dbReference>
<dbReference type="PROSITE" id="PS50885">
    <property type="entry name" value="HAMP"/>
    <property type="match status" value="1"/>
</dbReference>
<dbReference type="RefSeq" id="WP_204819996.1">
    <property type="nucleotide sequence ID" value="NZ_JANHOF010000024.1"/>
</dbReference>
<keyword evidence="2" id="KW-1003">Cell membrane</keyword>
<dbReference type="CDD" id="cd06225">
    <property type="entry name" value="HAMP"/>
    <property type="match status" value="1"/>
</dbReference>
<dbReference type="InterPro" id="IPR036890">
    <property type="entry name" value="HATPase_C_sf"/>
</dbReference>
<dbReference type="EMBL" id="JBHLVF010000008">
    <property type="protein sequence ID" value="MFC0390360.1"/>
    <property type="molecule type" value="Genomic_DNA"/>
</dbReference>